<keyword evidence="2" id="KW-0645">Protease</keyword>
<dbReference type="InterPro" id="IPR048324">
    <property type="entry name" value="ZSWIM1-3_RNaseH-like"/>
</dbReference>
<sequence>MSELSKGGTDEDREQGDMLLEGRDRLAELRERRRDLENGSGQRGMSSGESERLQQETQAAAFDLAHEAMSAEAVKAFVKLKRAEYAAKHAPLVAPTGAGMVVRPPGRACRPERFADLVADSYDSPSAEDSEFASEVAGERSDSGTDAARHCFGLSDSTGEASDAEESTADGMHEEGARTPDVNAWKKTKLKDVHNMLQDLKKADKRNMSDVERTESILEEFTSEHEGNTAQIFVDKARGVAVAVTLQSAGMKRLFAAFPEVLMVDSTYDTNCNGYKLFSFVVHDCFGKGQYVHHALVERETKDNLRLAVNAFKACNPQFNEVKVVMTDKALHEKDVLAEVFTRGRQLLCQFHVQQWFSKQVTRLVRGSPEEKTIVEASMAQLIDSTSAKEYDSQKALFLDLLGGNKQHKLYQLFVKNWDNTQDEWVAYRRGNIPHLRNNTNNRLESKWGKLKQLIKSDYPIDELVSSLIMIQEWAEDEYVEEYNKPGSRPPFAEHRELASLGAAVSPFAFDLVAGQFKYALSSDANYVIEGAGEDAKLRSLRSDQVHTLNTKTYKCDCTFAQTLLLPCRHVMFYRKTNGNESVLPPFSLLCPRWLRAHRLNDIREGPVNTGEFEYHIIDSAESVAPVVAPVKKDVKYSQAKQLTDELLSLLSNQPTPTFQAAMRWLRGFTKSVHDGELENFAGFVPDAAADLDKVLPSASVAIAAPTQIVVPASDDMDLEEKAPATAVAQSHDDITARKPPNYTFTKPVKNKKMSKKAHSKIARLQRKMVLRNLANLCEGGVPSSTPSASDIDNLLSTNYSYHSVAPALEKYDLPACDVAEDAGLRLLREGEELTLDDLTKRLPADKLTYALTILPLRGADQFVATWKEFGAATHEQLLFLERYVAAKNQLSTVDHTAEWVEDVSWSPVDIEAVPVMFWAPLQEKREIMQQQVRDLPLQLSVIGGEAIDGHSLLSFRRSQWLSTTAILVVMKALALKYHDVGVASPSFLEPKAPDRKRVVANAYKAFSPVEGEIIGALNFGSAHWVAFHINVKSRQCRLFDPQQGAKKYVKLKKSLSEVVEPLLPMDTKLMYFKYVSCVQQDSDNCGIWCLVMLELTLAKEKWHKELYKLAPYLRLRYLNLSLDYINDRRLEGN</sequence>
<comment type="similarity">
    <text evidence="1">Belongs to the peptidase C48 family.</text>
</comment>
<dbReference type="AlphaFoldDB" id="A0A6A3NWI0"/>
<proteinExistence type="inferred from homology"/>
<dbReference type="PANTHER" id="PTHR31569:SF4">
    <property type="entry name" value="SWIM-TYPE DOMAIN-CONTAINING PROTEIN"/>
    <property type="match status" value="1"/>
</dbReference>
<dbReference type="SUPFAM" id="SSF54001">
    <property type="entry name" value="Cysteine proteinases"/>
    <property type="match status" value="1"/>
</dbReference>
<feature type="compositionally biased region" description="Polar residues" evidence="4">
    <location>
        <begin position="39"/>
        <end position="48"/>
    </location>
</feature>
<feature type="compositionally biased region" description="Basic and acidic residues" evidence="4">
    <location>
        <begin position="20"/>
        <end position="37"/>
    </location>
</feature>
<feature type="region of interest" description="Disordered" evidence="4">
    <location>
        <begin position="121"/>
        <end position="178"/>
    </location>
</feature>
<comment type="caution">
    <text evidence="6">The sequence shown here is derived from an EMBL/GenBank/DDBJ whole genome shotgun (WGS) entry which is preliminary data.</text>
</comment>
<dbReference type="InterPro" id="IPR038765">
    <property type="entry name" value="Papain-like_cys_pep_sf"/>
</dbReference>
<dbReference type="PANTHER" id="PTHR31569">
    <property type="entry name" value="SWIM-TYPE DOMAIN-CONTAINING PROTEIN"/>
    <property type="match status" value="1"/>
</dbReference>
<evidence type="ECO:0000256" key="3">
    <source>
        <dbReference type="ARBA" id="ARBA00022801"/>
    </source>
</evidence>
<protein>
    <recommendedName>
        <fullName evidence="5">Ubiquitin-like protease family profile domain-containing protein</fullName>
    </recommendedName>
</protein>
<evidence type="ECO:0000313" key="7">
    <source>
        <dbReference type="Proteomes" id="UP000429607"/>
    </source>
</evidence>
<reference evidence="6 7" key="1">
    <citation type="submission" date="2018-09" db="EMBL/GenBank/DDBJ databases">
        <title>Genomic investigation of the strawberry pathogen Phytophthora fragariae indicates pathogenicity is determined by transcriptional variation in three key races.</title>
        <authorList>
            <person name="Adams T.M."/>
            <person name="Armitage A.D."/>
            <person name="Sobczyk M.K."/>
            <person name="Bates H.J."/>
            <person name="Dunwell J.M."/>
            <person name="Nellist C.F."/>
            <person name="Harrison R.J."/>
        </authorList>
    </citation>
    <scope>NUCLEOTIDE SEQUENCE [LARGE SCALE GENOMIC DNA]</scope>
    <source>
        <strain evidence="6 7">SCRP249</strain>
    </source>
</reference>
<evidence type="ECO:0000256" key="1">
    <source>
        <dbReference type="ARBA" id="ARBA00005234"/>
    </source>
</evidence>
<evidence type="ECO:0000259" key="5">
    <source>
        <dbReference type="PROSITE" id="PS50600"/>
    </source>
</evidence>
<gene>
    <name evidence="6" type="ORF">PR001_g2808</name>
</gene>
<dbReference type="GO" id="GO:0006508">
    <property type="term" value="P:proteolysis"/>
    <property type="evidence" value="ECO:0007669"/>
    <property type="project" value="UniProtKB-KW"/>
</dbReference>
<keyword evidence="3" id="KW-0378">Hydrolase</keyword>
<dbReference type="InterPro" id="IPR003653">
    <property type="entry name" value="Peptidase_C48_C"/>
</dbReference>
<evidence type="ECO:0000256" key="4">
    <source>
        <dbReference type="SAM" id="MobiDB-lite"/>
    </source>
</evidence>
<dbReference type="PROSITE" id="PS50600">
    <property type="entry name" value="ULP_PROTEASE"/>
    <property type="match status" value="1"/>
</dbReference>
<feature type="region of interest" description="Disordered" evidence="4">
    <location>
        <begin position="1"/>
        <end position="56"/>
    </location>
</feature>
<dbReference type="GO" id="GO:0008234">
    <property type="term" value="F:cysteine-type peptidase activity"/>
    <property type="evidence" value="ECO:0007669"/>
    <property type="project" value="InterPro"/>
</dbReference>
<accession>A0A6A3NWI0</accession>
<organism evidence="6 7">
    <name type="scientific">Phytophthora rubi</name>
    <dbReference type="NCBI Taxonomy" id="129364"/>
    <lineage>
        <taxon>Eukaryota</taxon>
        <taxon>Sar</taxon>
        <taxon>Stramenopiles</taxon>
        <taxon>Oomycota</taxon>
        <taxon>Peronosporomycetes</taxon>
        <taxon>Peronosporales</taxon>
        <taxon>Peronosporaceae</taxon>
        <taxon>Phytophthora</taxon>
    </lineage>
</organism>
<feature type="domain" description="Ubiquitin-like protease family profile" evidence="5">
    <location>
        <begin position="946"/>
        <end position="1097"/>
    </location>
</feature>
<dbReference type="InterPro" id="IPR052579">
    <property type="entry name" value="Zinc_finger_SWIM"/>
</dbReference>
<evidence type="ECO:0000313" key="6">
    <source>
        <dbReference type="EMBL" id="KAE9049990.1"/>
    </source>
</evidence>
<evidence type="ECO:0000256" key="2">
    <source>
        <dbReference type="ARBA" id="ARBA00022670"/>
    </source>
</evidence>
<dbReference type="Pfam" id="PF21056">
    <property type="entry name" value="ZSWIM1-3_RNaseH-like"/>
    <property type="match status" value="1"/>
</dbReference>
<feature type="compositionally biased region" description="Basic and acidic residues" evidence="4">
    <location>
        <begin position="137"/>
        <end position="149"/>
    </location>
</feature>
<name>A0A6A3NWI0_9STRA</name>
<dbReference type="Gene3D" id="3.40.395.10">
    <property type="entry name" value="Adenoviral Proteinase, Chain A"/>
    <property type="match status" value="1"/>
</dbReference>
<dbReference type="Proteomes" id="UP000429607">
    <property type="component" value="Unassembled WGS sequence"/>
</dbReference>
<dbReference type="EMBL" id="QXFV01000100">
    <property type="protein sequence ID" value="KAE9049990.1"/>
    <property type="molecule type" value="Genomic_DNA"/>
</dbReference>